<dbReference type="RefSeq" id="WP_379271377.1">
    <property type="nucleotide sequence ID" value="NZ_JBHUGT010000005.1"/>
</dbReference>
<evidence type="ECO:0000256" key="2">
    <source>
        <dbReference type="ARBA" id="ARBA00009152"/>
    </source>
</evidence>
<comment type="catalytic activity">
    <reaction evidence="7 8">
        <text>L-histidinol phosphate + H2O = L-histidinol + phosphate</text>
        <dbReference type="Rhea" id="RHEA:14465"/>
        <dbReference type="ChEBI" id="CHEBI:15377"/>
        <dbReference type="ChEBI" id="CHEBI:43474"/>
        <dbReference type="ChEBI" id="CHEBI:57699"/>
        <dbReference type="ChEBI" id="CHEBI:57980"/>
        <dbReference type="EC" id="3.1.3.15"/>
    </reaction>
</comment>
<dbReference type="EC" id="3.1.3.15" evidence="3 8"/>
<keyword evidence="5 8" id="KW-0378">Hydrolase</keyword>
<dbReference type="InterPro" id="IPR010140">
    <property type="entry name" value="Histidinol_P_phosphatase_HisJ"/>
</dbReference>
<gene>
    <name evidence="10" type="primary">hisJ</name>
    <name evidence="10" type="ORF">ACFSW5_08385</name>
</gene>
<evidence type="ECO:0000256" key="3">
    <source>
        <dbReference type="ARBA" id="ARBA00013085"/>
    </source>
</evidence>
<dbReference type="Pfam" id="PF13263">
    <property type="entry name" value="PHP_C"/>
    <property type="match status" value="1"/>
</dbReference>
<dbReference type="CDD" id="cd12110">
    <property type="entry name" value="PHP_HisPPase_Hisj_like"/>
    <property type="match status" value="1"/>
</dbReference>
<name>A0ABW5QV96_9BACL</name>
<comment type="caution">
    <text evidence="10">The sequence shown here is derived from an EMBL/GenBank/DDBJ whole genome shotgun (WGS) entry which is preliminary data.</text>
</comment>
<proteinExistence type="inferred from homology"/>
<dbReference type="PANTHER" id="PTHR21039:SF0">
    <property type="entry name" value="HISTIDINOL-PHOSPHATASE"/>
    <property type="match status" value="1"/>
</dbReference>
<evidence type="ECO:0000256" key="6">
    <source>
        <dbReference type="ARBA" id="ARBA00023102"/>
    </source>
</evidence>
<keyword evidence="6 8" id="KW-0368">Histidine biosynthesis</keyword>
<evidence type="ECO:0000256" key="1">
    <source>
        <dbReference type="ARBA" id="ARBA00004970"/>
    </source>
</evidence>
<evidence type="ECO:0000256" key="7">
    <source>
        <dbReference type="ARBA" id="ARBA00049158"/>
    </source>
</evidence>
<evidence type="ECO:0000313" key="10">
    <source>
        <dbReference type="EMBL" id="MFD2660289.1"/>
    </source>
</evidence>
<accession>A0ABW5QV96</accession>
<dbReference type="Gene3D" id="3.20.20.140">
    <property type="entry name" value="Metal-dependent hydrolases"/>
    <property type="match status" value="1"/>
</dbReference>
<evidence type="ECO:0000259" key="9">
    <source>
        <dbReference type="Pfam" id="PF02811"/>
    </source>
</evidence>
<dbReference type="SUPFAM" id="SSF89550">
    <property type="entry name" value="PHP domain-like"/>
    <property type="match status" value="1"/>
</dbReference>
<comment type="pathway">
    <text evidence="1 8">Amino-acid biosynthesis; L-histidine biosynthesis; L-histidine from 5-phospho-alpha-D-ribose 1-diphosphate: step 8/9.</text>
</comment>
<reference evidence="11" key="1">
    <citation type="journal article" date="2019" name="Int. J. Syst. Evol. Microbiol.">
        <title>The Global Catalogue of Microorganisms (GCM) 10K type strain sequencing project: providing services to taxonomists for standard genome sequencing and annotation.</title>
        <authorList>
            <consortium name="The Broad Institute Genomics Platform"/>
            <consortium name="The Broad Institute Genome Sequencing Center for Infectious Disease"/>
            <person name="Wu L."/>
            <person name="Ma J."/>
        </authorList>
    </citation>
    <scope>NUCLEOTIDE SEQUENCE [LARGE SCALE GENOMIC DNA]</scope>
    <source>
        <strain evidence="11">TISTR 1827</strain>
    </source>
</reference>
<dbReference type="Pfam" id="PF02811">
    <property type="entry name" value="PHP"/>
    <property type="match status" value="1"/>
</dbReference>
<keyword evidence="4 8" id="KW-0028">Amino-acid biosynthesis</keyword>
<dbReference type="PANTHER" id="PTHR21039">
    <property type="entry name" value="HISTIDINOL PHOSPHATASE-RELATED"/>
    <property type="match status" value="1"/>
</dbReference>
<dbReference type="NCBIfam" id="TIGR01856">
    <property type="entry name" value="hisJ_fam"/>
    <property type="match status" value="1"/>
</dbReference>
<feature type="domain" description="PHP" evidence="9">
    <location>
        <begin position="10"/>
        <end position="227"/>
    </location>
</feature>
<sequence length="285" mass="32218">MTSQPIVRRDGHTHTHFCYHGSGDHAELYVNRAAELGFGTYSLTEHPPLPEELTSRIPNGQALIDELAMPMERLDDYLRMAEELKTKYSDRIKLLVGLEVDYIPGMEAWTKELLDRCGSRLEDGVLSVHFLPGRGGWRCVDYTADDFKEGLVDYYGSVERVYQAYYEAVEQSIEADLGPYKPKRLGHLTLIHKYKDAVTPADPDCCNDAILRILDKAQAKGMELDVNLAGLFQPLCKEVYPPEWILREAVKRGIPLVYGSDSHSPAHVGRGYDVFERLMAKVQAD</sequence>
<organism evidence="10 11">
    <name type="scientific">Paenibacillus thailandensis</name>
    <dbReference type="NCBI Taxonomy" id="393250"/>
    <lineage>
        <taxon>Bacteria</taxon>
        <taxon>Bacillati</taxon>
        <taxon>Bacillota</taxon>
        <taxon>Bacilli</taxon>
        <taxon>Bacillales</taxon>
        <taxon>Paenibacillaceae</taxon>
        <taxon>Paenibacillus</taxon>
    </lineage>
</organism>
<dbReference type="NCBIfam" id="NF005996">
    <property type="entry name" value="PRK08123.1"/>
    <property type="match status" value="1"/>
</dbReference>
<dbReference type="InterPro" id="IPR016195">
    <property type="entry name" value="Pol/histidinol_Pase-like"/>
</dbReference>
<protein>
    <recommendedName>
        <fullName evidence="3 8">Histidinol-phosphatase</fullName>
        <shortName evidence="8">HolPase</shortName>
        <ecNumber evidence="3 8">3.1.3.15</ecNumber>
    </recommendedName>
</protein>
<dbReference type="GO" id="GO:0004401">
    <property type="term" value="F:histidinol-phosphatase activity"/>
    <property type="evidence" value="ECO:0007669"/>
    <property type="project" value="UniProtKB-EC"/>
</dbReference>
<dbReference type="InterPro" id="IPR004013">
    <property type="entry name" value="PHP_dom"/>
</dbReference>
<dbReference type="EMBL" id="JBHUMY010000007">
    <property type="protein sequence ID" value="MFD2660289.1"/>
    <property type="molecule type" value="Genomic_DNA"/>
</dbReference>
<dbReference type="Proteomes" id="UP001597493">
    <property type="component" value="Unassembled WGS sequence"/>
</dbReference>
<comment type="similarity">
    <text evidence="2 8">Belongs to the PHP hydrolase family. HisK subfamily.</text>
</comment>
<keyword evidence="11" id="KW-1185">Reference proteome</keyword>
<evidence type="ECO:0000313" key="11">
    <source>
        <dbReference type="Proteomes" id="UP001597493"/>
    </source>
</evidence>
<evidence type="ECO:0000256" key="5">
    <source>
        <dbReference type="ARBA" id="ARBA00022801"/>
    </source>
</evidence>
<evidence type="ECO:0000256" key="4">
    <source>
        <dbReference type="ARBA" id="ARBA00022605"/>
    </source>
</evidence>
<evidence type="ECO:0000256" key="8">
    <source>
        <dbReference type="RuleBase" id="RU366003"/>
    </source>
</evidence>